<keyword evidence="1" id="KW-0472">Membrane</keyword>
<reference evidence="2" key="1">
    <citation type="journal article" date="2023" name="DNA Res.">
        <title>Chromosome-level genome assembly of Phrynocephalus forsythii using third-generation DNA sequencing and Hi-C analysis.</title>
        <authorList>
            <person name="Qi Y."/>
            <person name="Zhao W."/>
            <person name="Zhao Y."/>
            <person name="Niu C."/>
            <person name="Cao S."/>
            <person name="Zhang Y."/>
        </authorList>
    </citation>
    <scope>NUCLEOTIDE SEQUENCE</scope>
    <source>
        <tissue evidence="2">Muscle</tissue>
    </source>
</reference>
<keyword evidence="1" id="KW-1133">Transmembrane helix</keyword>
<accession>A0A9Q1ASW0</accession>
<feature type="transmembrane region" description="Helical" evidence="1">
    <location>
        <begin position="107"/>
        <end position="132"/>
    </location>
</feature>
<evidence type="ECO:0000256" key="1">
    <source>
        <dbReference type="SAM" id="Phobius"/>
    </source>
</evidence>
<organism evidence="2 3">
    <name type="scientific">Phrynocephalus forsythii</name>
    <dbReference type="NCBI Taxonomy" id="171643"/>
    <lineage>
        <taxon>Eukaryota</taxon>
        <taxon>Metazoa</taxon>
        <taxon>Chordata</taxon>
        <taxon>Craniata</taxon>
        <taxon>Vertebrata</taxon>
        <taxon>Euteleostomi</taxon>
        <taxon>Lepidosauria</taxon>
        <taxon>Squamata</taxon>
        <taxon>Bifurcata</taxon>
        <taxon>Unidentata</taxon>
        <taxon>Episquamata</taxon>
        <taxon>Toxicofera</taxon>
        <taxon>Iguania</taxon>
        <taxon>Acrodonta</taxon>
        <taxon>Agamidae</taxon>
        <taxon>Agaminae</taxon>
        <taxon>Phrynocephalus</taxon>
    </lineage>
</organism>
<keyword evidence="3" id="KW-1185">Reference proteome</keyword>
<name>A0A9Q1ASW0_9SAUR</name>
<feature type="transmembrane region" description="Helical" evidence="1">
    <location>
        <begin position="138"/>
        <end position="157"/>
    </location>
</feature>
<proteinExistence type="predicted"/>
<dbReference type="Proteomes" id="UP001142489">
    <property type="component" value="Unassembled WGS sequence"/>
</dbReference>
<evidence type="ECO:0000313" key="3">
    <source>
        <dbReference type="Proteomes" id="UP001142489"/>
    </source>
</evidence>
<protein>
    <recommendedName>
        <fullName evidence="4">Transmembrane protein 268</fullName>
    </recommendedName>
</protein>
<comment type="caution">
    <text evidence="2">The sequence shown here is derived from an EMBL/GenBank/DDBJ whole genome shotgun (WGS) entry which is preliminary data.</text>
</comment>
<gene>
    <name evidence="2" type="ORF">JRQ81_008647</name>
</gene>
<sequence length="244" mass="27357">MTAFAVTAAQCLPAVNATLILERERTFELHISNIIYYCFPELSNGQVLLVLTTHETSFSSTLDMNCRAERLKRLGIQVTADQWKNLIQGTVLQPDVKQYLFYNSRGFGITISVVLYVTLWTNLYSTLVIFSAGPSWEVSVVATVIALLVALAVRLIIYRHQHKWNTNTDMRLSAANEVFMKQDFLVGITDLPHKLRSDPQVSFLSETSAAFFSDKLQEVSLAIGWIPPTSSSQSSYEAARPEKS</sequence>
<dbReference type="Pfam" id="PF14800">
    <property type="entry name" value="DUF4481"/>
    <property type="match status" value="1"/>
</dbReference>
<dbReference type="OrthoDB" id="8250049at2759"/>
<dbReference type="AlphaFoldDB" id="A0A9Q1ASW0"/>
<keyword evidence="1" id="KW-0812">Transmembrane</keyword>
<evidence type="ECO:0000313" key="2">
    <source>
        <dbReference type="EMBL" id="KAJ7308135.1"/>
    </source>
</evidence>
<dbReference type="InterPro" id="IPR028054">
    <property type="entry name" value="DUF4481"/>
</dbReference>
<dbReference type="PANTHER" id="PTHR31193">
    <property type="entry name" value="TRANSMEMBRANE PROTEIN C9ORF91"/>
    <property type="match status" value="1"/>
</dbReference>
<dbReference type="PANTHER" id="PTHR31193:SF1">
    <property type="entry name" value="TRANSMEMBRANE PROTEIN 268"/>
    <property type="match status" value="1"/>
</dbReference>
<evidence type="ECO:0008006" key="4">
    <source>
        <dbReference type="Google" id="ProtNLM"/>
    </source>
</evidence>
<dbReference type="EMBL" id="JAPFRF010000018">
    <property type="protein sequence ID" value="KAJ7308135.1"/>
    <property type="molecule type" value="Genomic_DNA"/>
</dbReference>